<accession>F5YQV3</accession>
<organism evidence="9 10">
    <name type="scientific">Treponema primitia (strain ATCC BAA-887 / DSM 12427 / ZAS-2)</name>
    <dbReference type="NCBI Taxonomy" id="545694"/>
    <lineage>
        <taxon>Bacteria</taxon>
        <taxon>Pseudomonadati</taxon>
        <taxon>Spirochaetota</taxon>
        <taxon>Spirochaetia</taxon>
        <taxon>Spirochaetales</taxon>
        <taxon>Treponemataceae</taxon>
        <taxon>Treponema</taxon>
    </lineage>
</organism>
<gene>
    <name evidence="9" type="ordered locus">TREPR_1333</name>
</gene>
<dbReference type="Pfam" id="PF19300">
    <property type="entry name" value="BPD_transp_1_N"/>
    <property type="match status" value="1"/>
</dbReference>
<protein>
    <submittedName>
        <fullName evidence="9">ABC transporter, permease protein</fullName>
    </submittedName>
</protein>
<keyword evidence="4 7" id="KW-0812">Transmembrane</keyword>
<dbReference type="CDD" id="cd06261">
    <property type="entry name" value="TM_PBP2"/>
    <property type="match status" value="1"/>
</dbReference>
<evidence type="ECO:0000256" key="4">
    <source>
        <dbReference type="ARBA" id="ARBA00022692"/>
    </source>
</evidence>
<dbReference type="EMBL" id="CP001843">
    <property type="protein sequence ID" value="AEF83918.1"/>
    <property type="molecule type" value="Genomic_DNA"/>
</dbReference>
<dbReference type="InterPro" id="IPR000515">
    <property type="entry name" value="MetI-like"/>
</dbReference>
<dbReference type="SUPFAM" id="SSF161098">
    <property type="entry name" value="MetI-like"/>
    <property type="match status" value="1"/>
</dbReference>
<dbReference type="KEGG" id="tpi:TREPR_1333"/>
<keyword evidence="10" id="KW-1185">Reference proteome</keyword>
<dbReference type="InterPro" id="IPR035906">
    <property type="entry name" value="MetI-like_sf"/>
</dbReference>
<evidence type="ECO:0000313" key="9">
    <source>
        <dbReference type="EMBL" id="AEF83918.1"/>
    </source>
</evidence>
<feature type="transmembrane region" description="Helical" evidence="7">
    <location>
        <begin position="97"/>
        <end position="120"/>
    </location>
</feature>
<evidence type="ECO:0000256" key="6">
    <source>
        <dbReference type="ARBA" id="ARBA00023136"/>
    </source>
</evidence>
<reference evidence="9 10" key="2">
    <citation type="journal article" date="2011" name="ISME J.">
        <title>RNA-seq reveals cooperative metabolic interactions between two termite-gut spirochete species in co-culture.</title>
        <authorList>
            <person name="Rosenthal A.Z."/>
            <person name="Matson E.G."/>
            <person name="Eldar A."/>
            <person name="Leadbetter J.R."/>
        </authorList>
    </citation>
    <scope>NUCLEOTIDE SEQUENCE [LARGE SCALE GENOMIC DNA]</scope>
    <source>
        <strain evidence="10">ATCC BAA-887 / DSM 12427 / ZAS-2</strain>
    </source>
</reference>
<dbReference type="Gene3D" id="1.10.3720.10">
    <property type="entry name" value="MetI-like"/>
    <property type="match status" value="1"/>
</dbReference>
<dbReference type="HOGENOM" id="CLU_036879_0_1_12"/>
<comment type="subcellular location">
    <subcellularLocation>
        <location evidence="1 7">Cell membrane</location>
        <topology evidence="1 7">Multi-pass membrane protein</topology>
    </subcellularLocation>
</comment>
<evidence type="ECO:0000256" key="5">
    <source>
        <dbReference type="ARBA" id="ARBA00022989"/>
    </source>
</evidence>
<dbReference type="AlphaFoldDB" id="F5YQV3"/>
<keyword evidence="3" id="KW-1003">Cell membrane</keyword>
<dbReference type="Proteomes" id="UP000009223">
    <property type="component" value="Chromosome"/>
</dbReference>
<evidence type="ECO:0000256" key="2">
    <source>
        <dbReference type="ARBA" id="ARBA00022448"/>
    </source>
</evidence>
<feature type="domain" description="ABC transmembrane type-1" evidence="8">
    <location>
        <begin position="95"/>
        <end position="305"/>
    </location>
</feature>
<evidence type="ECO:0000259" key="8">
    <source>
        <dbReference type="PROSITE" id="PS50928"/>
    </source>
</evidence>
<evidence type="ECO:0000256" key="7">
    <source>
        <dbReference type="RuleBase" id="RU363032"/>
    </source>
</evidence>
<dbReference type="GO" id="GO:0071916">
    <property type="term" value="F:dipeptide transmembrane transporter activity"/>
    <property type="evidence" value="ECO:0007669"/>
    <property type="project" value="TreeGrafter"/>
</dbReference>
<feature type="transmembrane region" description="Helical" evidence="7">
    <location>
        <begin position="236"/>
        <end position="262"/>
    </location>
</feature>
<dbReference type="PROSITE" id="PS50928">
    <property type="entry name" value="ABC_TM1"/>
    <property type="match status" value="1"/>
</dbReference>
<comment type="similarity">
    <text evidence="7">Belongs to the binding-protein-dependent transport system permease family.</text>
</comment>
<name>F5YQV3_TREPZ</name>
<feature type="transmembrane region" description="Helical" evidence="7">
    <location>
        <begin position="127"/>
        <end position="155"/>
    </location>
</feature>
<keyword evidence="6 7" id="KW-0472">Membrane</keyword>
<dbReference type="OrthoDB" id="9806409at2"/>
<dbReference type="GO" id="GO:0005886">
    <property type="term" value="C:plasma membrane"/>
    <property type="evidence" value="ECO:0007669"/>
    <property type="project" value="UniProtKB-SubCell"/>
</dbReference>
<reference evidence="10" key="1">
    <citation type="submission" date="2009-12" db="EMBL/GenBank/DDBJ databases">
        <title>Complete sequence of Treponema primitia strain ZAS-2.</title>
        <authorList>
            <person name="Tetu S.G."/>
            <person name="Matson E."/>
            <person name="Ren Q."/>
            <person name="Seshadri R."/>
            <person name="Elbourne L."/>
            <person name="Hassan K.A."/>
            <person name="Durkin A."/>
            <person name="Radune D."/>
            <person name="Mohamoud Y."/>
            <person name="Shay R."/>
            <person name="Jin S."/>
            <person name="Zhang X."/>
            <person name="Lucey K."/>
            <person name="Ballor N.R."/>
            <person name="Ottesen E."/>
            <person name="Rosenthal R."/>
            <person name="Allen A."/>
            <person name="Leadbetter J.R."/>
            <person name="Paulsen I.T."/>
        </authorList>
    </citation>
    <scope>NUCLEOTIDE SEQUENCE [LARGE SCALE GENOMIC DNA]</scope>
    <source>
        <strain evidence="10">ATCC BAA-887 / DSM 12427 / ZAS-2</strain>
    </source>
</reference>
<dbReference type="eggNOG" id="COG0601">
    <property type="taxonomic scope" value="Bacteria"/>
</dbReference>
<dbReference type="InterPro" id="IPR045621">
    <property type="entry name" value="BPD_transp_1_N"/>
</dbReference>
<proteinExistence type="inferred from homology"/>
<keyword evidence="2 7" id="KW-0813">Transport</keyword>
<sequence length="320" mass="34729">MINYLLHRAFFLLVSFIAALLVIFILLRLLPGDPANALLPSDATAEQIMEARAKVGSDQSLGRQFVQWFARVTHGDFGTSLVSGIPVGPEVASRLRITVPLTILSFLISLVAASAIGFIAAYKNGTWYAAVLTVFSQTVIAIPAFWVGIIFVWLFALRLNILPSGGWPNGGWSNFGKAVEALILPLITIVFVMTASLSRYIRSSVLNILDSGYIRTSRSLGFSQGRSFLLHGIRNAYVPVVSILGIELSSTLLGAVVVENIFSLPGLGSMLTKAIAQHDYPAIQGILLTTTFLVLVIGFFADVLQRILDPRLRNQNQRGG</sequence>
<keyword evidence="5 7" id="KW-1133">Transmembrane helix</keyword>
<feature type="transmembrane region" description="Helical" evidence="7">
    <location>
        <begin position="9"/>
        <end position="30"/>
    </location>
</feature>
<feature type="transmembrane region" description="Helical" evidence="7">
    <location>
        <begin position="282"/>
        <end position="304"/>
    </location>
</feature>
<evidence type="ECO:0000313" key="10">
    <source>
        <dbReference type="Proteomes" id="UP000009223"/>
    </source>
</evidence>
<dbReference type="PANTHER" id="PTHR43163:SF6">
    <property type="entry name" value="DIPEPTIDE TRANSPORT SYSTEM PERMEASE PROTEIN DPPB-RELATED"/>
    <property type="match status" value="1"/>
</dbReference>
<dbReference type="Pfam" id="PF00528">
    <property type="entry name" value="BPD_transp_1"/>
    <property type="match status" value="1"/>
</dbReference>
<evidence type="ECO:0000256" key="1">
    <source>
        <dbReference type="ARBA" id="ARBA00004651"/>
    </source>
</evidence>
<dbReference type="PANTHER" id="PTHR43163">
    <property type="entry name" value="DIPEPTIDE TRANSPORT SYSTEM PERMEASE PROTEIN DPPB-RELATED"/>
    <property type="match status" value="1"/>
</dbReference>
<dbReference type="RefSeq" id="WP_015708752.1">
    <property type="nucleotide sequence ID" value="NC_015578.1"/>
</dbReference>
<dbReference type="STRING" id="545694.TREPR_1333"/>
<evidence type="ECO:0000256" key="3">
    <source>
        <dbReference type="ARBA" id="ARBA00022475"/>
    </source>
</evidence>
<feature type="transmembrane region" description="Helical" evidence="7">
    <location>
        <begin position="175"/>
        <end position="197"/>
    </location>
</feature>